<feature type="compositionally biased region" description="Low complexity" evidence="5">
    <location>
        <begin position="282"/>
        <end position="329"/>
    </location>
</feature>
<comment type="subcellular location">
    <subcellularLocation>
        <location evidence="1">Membrane</location>
        <topology evidence="1">Multi-pass membrane protein</topology>
    </subcellularLocation>
</comment>
<dbReference type="GO" id="GO:0009403">
    <property type="term" value="P:toxin biosynthetic process"/>
    <property type="evidence" value="ECO:0007669"/>
    <property type="project" value="InterPro"/>
</dbReference>
<feature type="transmembrane region" description="Helical" evidence="6">
    <location>
        <begin position="101"/>
        <end position="123"/>
    </location>
</feature>
<dbReference type="PANTHER" id="PTHR37306">
    <property type="entry name" value="COLICIN V PRODUCTION PROTEIN"/>
    <property type="match status" value="1"/>
</dbReference>
<evidence type="ECO:0000313" key="8">
    <source>
        <dbReference type="Proteomes" id="UP000318878"/>
    </source>
</evidence>
<dbReference type="EMBL" id="SJPF01000004">
    <property type="protein sequence ID" value="TWT31941.1"/>
    <property type="molecule type" value="Genomic_DNA"/>
</dbReference>
<dbReference type="Pfam" id="PF02674">
    <property type="entry name" value="Colicin_V"/>
    <property type="match status" value="1"/>
</dbReference>
<feature type="region of interest" description="Disordered" evidence="5">
    <location>
        <begin position="263"/>
        <end position="329"/>
    </location>
</feature>
<feature type="transmembrane region" description="Helical" evidence="6">
    <location>
        <begin position="62"/>
        <end position="80"/>
    </location>
</feature>
<evidence type="ECO:0000256" key="3">
    <source>
        <dbReference type="ARBA" id="ARBA00022989"/>
    </source>
</evidence>
<dbReference type="PANTHER" id="PTHR37306:SF1">
    <property type="entry name" value="COLICIN V PRODUCTION PROTEIN"/>
    <property type="match status" value="1"/>
</dbReference>
<accession>A0A5C5V0M6</accession>
<gene>
    <name evidence="7" type="ORF">Enr8_38670</name>
</gene>
<organism evidence="7 8">
    <name type="scientific">Blastopirellula retiformator</name>
    <dbReference type="NCBI Taxonomy" id="2527970"/>
    <lineage>
        <taxon>Bacteria</taxon>
        <taxon>Pseudomonadati</taxon>
        <taxon>Planctomycetota</taxon>
        <taxon>Planctomycetia</taxon>
        <taxon>Pirellulales</taxon>
        <taxon>Pirellulaceae</taxon>
        <taxon>Blastopirellula</taxon>
    </lineage>
</organism>
<dbReference type="RefSeq" id="WP_146434479.1">
    <property type="nucleotide sequence ID" value="NZ_SJPF01000004.1"/>
</dbReference>
<keyword evidence="8" id="KW-1185">Reference proteome</keyword>
<keyword evidence="4 6" id="KW-0472">Membrane</keyword>
<reference evidence="7 8" key="1">
    <citation type="submission" date="2019-02" db="EMBL/GenBank/DDBJ databases">
        <title>Deep-cultivation of Planctomycetes and their phenomic and genomic characterization uncovers novel biology.</title>
        <authorList>
            <person name="Wiegand S."/>
            <person name="Jogler M."/>
            <person name="Boedeker C."/>
            <person name="Pinto D."/>
            <person name="Vollmers J."/>
            <person name="Rivas-Marin E."/>
            <person name="Kohn T."/>
            <person name="Peeters S.H."/>
            <person name="Heuer A."/>
            <person name="Rast P."/>
            <person name="Oberbeckmann S."/>
            <person name="Bunk B."/>
            <person name="Jeske O."/>
            <person name="Meyerdierks A."/>
            <person name="Storesund J.E."/>
            <person name="Kallscheuer N."/>
            <person name="Luecker S."/>
            <person name="Lage O.M."/>
            <person name="Pohl T."/>
            <person name="Merkel B.J."/>
            <person name="Hornburger P."/>
            <person name="Mueller R.-W."/>
            <person name="Bruemmer F."/>
            <person name="Labrenz M."/>
            <person name="Spormann A.M."/>
            <person name="Op Den Camp H."/>
            <person name="Overmann J."/>
            <person name="Amann R."/>
            <person name="Jetten M.S.M."/>
            <person name="Mascher T."/>
            <person name="Medema M.H."/>
            <person name="Devos D.P."/>
            <person name="Kaster A.-K."/>
            <person name="Ovreas L."/>
            <person name="Rohde M."/>
            <person name="Galperin M.Y."/>
            <person name="Jogler C."/>
        </authorList>
    </citation>
    <scope>NUCLEOTIDE SEQUENCE [LARGE SCALE GENOMIC DNA]</scope>
    <source>
        <strain evidence="7 8">Enr8</strain>
    </source>
</reference>
<dbReference type="Proteomes" id="UP000318878">
    <property type="component" value="Unassembled WGS sequence"/>
</dbReference>
<evidence type="ECO:0000256" key="1">
    <source>
        <dbReference type="ARBA" id="ARBA00004141"/>
    </source>
</evidence>
<comment type="caution">
    <text evidence="7">The sequence shown here is derived from an EMBL/GenBank/DDBJ whole genome shotgun (WGS) entry which is preliminary data.</text>
</comment>
<evidence type="ECO:0000256" key="6">
    <source>
        <dbReference type="SAM" id="Phobius"/>
    </source>
</evidence>
<dbReference type="OrthoDB" id="268713at2"/>
<dbReference type="AlphaFoldDB" id="A0A5C5V0M6"/>
<feature type="transmembrane region" description="Helical" evidence="6">
    <location>
        <begin position="6"/>
        <end position="22"/>
    </location>
</feature>
<dbReference type="InterPro" id="IPR003825">
    <property type="entry name" value="Colicin-V_CvpA"/>
</dbReference>
<feature type="region of interest" description="Disordered" evidence="5">
    <location>
        <begin position="182"/>
        <end position="207"/>
    </location>
</feature>
<name>A0A5C5V0M6_9BACT</name>
<evidence type="ECO:0000256" key="4">
    <source>
        <dbReference type="ARBA" id="ARBA00023136"/>
    </source>
</evidence>
<protein>
    <submittedName>
        <fullName evidence="7">Colicin V production protein</fullName>
    </submittedName>
</protein>
<keyword evidence="2 6" id="KW-0812">Transmembrane</keyword>
<dbReference type="GO" id="GO:0016020">
    <property type="term" value="C:membrane"/>
    <property type="evidence" value="ECO:0007669"/>
    <property type="project" value="UniProtKB-SubCell"/>
</dbReference>
<keyword evidence="3 6" id="KW-1133">Transmembrane helix</keyword>
<evidence type="ECO:0000256" key="5">
    <source>
        <dbReference type="SAM" id="MobiDB-lite"/>
    </source>
</evidence>
<evidence type="ECO:0000256" key="2">
    <source>
        <dbReference type="ARBA" id="ARBA00022692"/>
    </source>
</evidence>
<proteinExistence type="predicted"/>
<evidence type="ECO:0000313" key="7">
    <source>
        <dbReference type="EMBL" id="TWT31941.1"/>
    </source>
</evidence>
<sequence>MANGYDVLMVIVLLGATAWGLYKGMAWQIASFASIFASYVLSVQLREPVAALFPMEPPWNKLAAMLALYVGCSLVVWVGFRFISKTIESMKLKDFDRQVGALLGAAKGALLCIIITMFAVAFATGDRRQEIVSSRSGYYISRVIDKAQAIMPQEVHAAVKPYIDNFQQQIGEQPSITTANILPGGGQDPAAPATNAPVGGQQPGEFQPIPQQWTQNWQQTYGQLKADYGQIQGAVDQALQNPQQTTQPYVNQFQQNLRDQVQQQIDQRWGPASQGYQQQPSYAPQGYQQPMYQQPNYAPQPNYPQQAPPQGYYPQGYLPQPNGGQYRRY</sequence>